<organism evidence="1 2">
    <name type="scientific">Halohasta litchfieldiae</name>
    <dbReference type="NCBI Taxonomy" id="1073996"/>
    <lineage>
        <taxon>Archaea</taxon>
        <taxon>Methanobacteriati</taxon>
        <taxon>Methanobacteriota</taxon>
        <taxon>Stenosarchaea group</taxon>
        <taxon>Halobacteria</taxon>
        <taxon>Halobacteriales</taxon>
        <taxon>Haloferacaceae</taxon>
        <taxon>Halohasta</taxon>
    </lineage>
</organism>
<reference evidence="1 2" key="1">
    <citation type="submission" date="2016-10" db="EMBL/GenBank/DDBJ databases">
        <authorList>
            <person name="de Groot N.N."/>
        </authorList>
    </citation>
    <scope>NUCLEOTIDE SEQUENCE [LARGE SCALE GENOMIC DNA]</scope>
    <source>
        <strain evidence="1 2">DSM 22187</strain>
    </source>
</reference>
<dbReference type="SUPFAM" id="SSF52980">
    <property type="entry name" value="Restriction endonuclease-like"/>
    <property type="match status" value="1"/>
</dbReference>
<dbReference type="KEGG" id="hae:halTADL_2372"/>
<dbReference type="OrthoDB" id="324010at2157"/>
<dbReference type="EMBL" id="FNYR01000010">
    <property type="protein sequence ID" value="SEI86811.1"/>
    <property type="molecule type" value="Genomic_DNA"/>
</dbReference>
<protein>
    <recommendedName>
        <fullName evidence="3">Restriction endonuclease</fullName>
    </recommendedName>
</protein>
<evidence type="ECO:0000313" key="1">
    <source>
        <dbReference type="EMBL" id="SEI86811.1"/>
    </source>
</evidence>
<keyword evidence="2" id="KW-1185">Reference proteome</keyword>
<evidence type="ECO:0000313" key="2">
    <source>
        <dbReference type="Proteomes" id="UP000198888"/>
    </source>
</evidence>
<accession>A0A1H6U3F9</accession>
<sequence>MVDDTANGESVEILTSKLQILPPESQIEISWSSTSNETHRVQGEIVDYHHNSAARRIETEDRTLLLVPDASHEEITVSELTTAAIINSLGTLQTVTGLQHAKETLKINSKGVKLPPYLLGYSGFLVVDTHSSSKELRIPESGLNQYDDRLSCVIQEIINEDEPSVVKIRLRSGPHRQYEIIDNQTKSNTDKSKETVIESDYSSLEPLIHTVAALTEKIKDDKQLSKDVTKAALHKLQSLQTPLLKAYSVLCDPEPDATPVPSAQQADVNTIEYPTILEQIQAELKQLADTVCDEPSIDVSSQKVYSFIPAQRTIDDLFSLLTPPIPDVDDYDRGSYVPPREYTEGRGNGDGRWLEYQLSNALVRWGYNTDIRENVYCVEIDVVAARRKKQNDPTDWIVAECKDWESRPITPDVIFRLCMLAYTCKAMPLLCHTTHLTERAIEIARTWEVRVLKLEDLYRGSLPAPDMLDIQYDIDTYRYAGALRESRSMLPIIFYNKPNNHFTYVPGYKPDGPLYQYKSVEETTETD</sequence>
<dbReference type="Proteomes" id="UP000198888">
    <property type="component" value="Unassembled WGS sequence"/>
</dbReference>
<name>A0A1H6U3F9_9EURY</name>
<gene>
    <name evidence="1" type="ORF">SAMN05444271_1109</name>
</gene>
<dbReference type="RefSeq" id="WP_218143663.1">
    <property type="nucleotide sequence ID" value="NZ_CP024845.1"/>
</dbReference>
<dbReference type="InterPro" id="IPR011335">
    <property type="entry name" value="Restrct_endonuc-II-like"/>
</dbReference>
<proteinExistence type="predicted"/>
<evidence type="ECO:0008006" key="3">
    <source>
        <dbReference type="Google" id="ProtNLM"/>
    </source>
</evidence>
<accession>A0A2H4Q425</accession>
<dbReference type="GeneID" id="76389870"/>
<dbReference type="AlphaFoldDB" id="A0A1H6U3F9"/>